<protein>
    <submittedName>
        <fullName evidence="2">Uncharacterized protein</fullName>
    </submittedName>
</protein>
<gene>
    <name evidence="2" type="primary">13</name>
    <name evidence="2" type="ORF">PBI_BELLAMY_13</name>
</gene>
<proteinExistence type="predicted"/>
<dbReference type="KEGG" id="vg:54981343"/>
<feature type="region of interest" description="Disordered" evidence="1">
    <location>
        <begin position="763"/>
        <end position="786"/>
    </location>
</feature>
<organism evidence="2 3">
    <name type="scientific">Synechococcus phage Bellamy</name>
    <dbReference type="NCBI Taxonomy" id="2023996"/>
    <lineage>
        <taxon>Viruses</taxon>
        <taxon>Duplodnaviria</taxon>
        <taxon>Heunggongvirae</taxon>
        <taxon>Uroviricota</taxon>
        <taxon>Caudoviricetes</taxon>
        <taxon>Pantevenvirales</taxon>
        <taxon>Kyanoviridae</taxon>
        <taxon>Bellamyvirus</taxon>
        <taxon>Bellamyvirus bellamy</taxon>
    </lineage>
</organism>
<evidence type="ECO:0000256" key="1">
    <source>
        <dbReference type="SAM" id="MobiDB-lite"/>
    </source>
</evidence>
<name>A0A222YVH5_9CAUD</name>
<feature type="region of interest" description="Disordered" evidence="1">
    <location>
        <begin position="267"/>
        <end position="297"/>
    </location>
</feature>
<evidence type="ECO:0000313" key="3">
    <source>
        <dbReference type="Proteomes" id="UP000221247"/>
    </source>
</evidence>
<feature type="region of interest" description="Disordered" evidence="1">
    <location>
        <begin position="20"/>
        <end position="48"/>
    </location>
</feature>
<feature type="compositionally biased region" description="Basic residues" evidence="1">
    <location>
        <begin position="268"/>
        <end position="296"/>
    </location>
</feature>
<dbReference type="RefSeq" id="YP_009791172.1">
    <property type="nucleotide sequence ID" value="NC_047838.1"/>
</dbReference>
<feature type="compositionally biased region" description="Low complexity" evidence="1">
    <location>
        <begin position="763"/>
        <end position="773"/>
    </location>
</feature>
<evidence type="ECO:0000313" key="2">
    <source>
        <dbReference type="EMBL" id="ASR76060.1"/>
    </source>
</evidence>
<reference evidence="2 3" key="1">
    <citation type="submission" date="2017-06" db="EMBL/GenBank/DDBJ databases">
        <authorList>
            <person name="Kim H.J."/>
            <person name="Triplett B.A."/>
        </authorList>
    </citation>
    <scope>NUCLEOTIDE SEQUENCE [LARGE SCALE GENOMIC DNA]</scope>
</reference>
<sequence>MLGLALRGASALSKAGKGAQMAKAITGRKKKPVPGMARPGGGEGGGGGGSAIIKAKVVSAPASALVPVKKSPNVQQGMGSGIISILETIRANVKEIDDFYKGTVAAKREEIKKRKKQESDQRKAEQETKLEKPKVDKKPDMNLKGLKMPKTGILDGIFRFISNVLMGMLVMKLIDFADALEKSGILPLLGKIGDFILDIGGKILNGLITFIDKGYEIYDGLRKSIGDNFGEGAQEQFDSLASTLNKVLNTVFSVGLAISLLAGAIPQKKPKQPKKPKKPKKPKPKPKTKVKPKPKPKGFFGRLGAGFQAAGEGLAKAGQSAVDLGVSGLKAIGGGLNKISGGNLGKLGNFLGEQYQNVSKGARAAFDRVAGLGNSLKSKFGSAMDSVKGAIGNMAESAKKAVMQKIIEPIKPFLDPIIDKAKKIGDKVIGILKKIPGFDNILQVLKKKGVNGLGDAAGILKKAGSKALPIVGGIFNLLFAYDRLAGGDTFGALLELLSAGLDISGLFGFAPGPGISMGIDAYMFARDFVPLIQEGEEKAINAIGLGGFKSEIDKIASKLPDLGSIVKMFGGEQVEQKSAAEIASTTGDTSAADGTTPAPAASDSPAASDTPASTPSVNIDTVDGGSREQSEGTKIAGDLGRFLYKELSSPRDFQAVTEHPDFGGSFRRSYDSYHNYDRAIDIGVYPHEQPKILQAIAKFNQINGVSPVELLHAGNDPGGGHDDHVHIAYEGGGYVGGKYNMKSIERRASYEGGEQMIDIPIPMPQQPTTTPQPELVPSGSGSFSADFKDDFEFLEFQG</sequence>
<keyword evidence="3" id="KW-1185">Reference proteome</keyword>
<feature type="region of interest" description="Disordered" evidence="1">
    <location>
        <begin position="112"/>
        <end position="141"/>
    </location>
</feature>
<dbReference type="Proteomes" id="UP000221247">
    <property type="component" value="Segment"/>
</dbReference>
<feature type="region of interest" description="Disordered" evidence="1">
    <location>
        <begin position="578"/>
        <end position="633"/>
    </location>
</feature>
<feature type="compositionally biased region" description="Low complexity" evidence="1">
    <location>
        <begin position="583"/>
        <end position="616"/>
    </location>
</feature>
<feature type="compositionally biased region" description="Gly residues" evidence="1">
    <location>
        <begin position="38"/>
        <end position="48"/>
    </location>
</feature>
<accession>A0A222YVH5</accession>
<dbReference type="EMBL" id="MF351863">
    <property type="protein sequence ID" value="ASR76060.1"/>
    <property type="molecule type" value="Genomic_DNA"/>
</dbReference>
<dbReference type="GeneID" id="54981343"/>